<keyword evidence="5" id="KW-1185">Reference proteome</keyword>
<feature type="region of interest" description="Disordered" evidence="3">
    <location>
        <begin position="138"/>
        <end position="158"/>
    </location>
</feature>
<keyword evidence="2" id="KW-0175">Coiled coil</keyword>
<evidence type="ECO:0000256" key="2">
    <source>
        <dbReference type="ARBA" id="ARBA00023054"/>
    </source>
</evidence>
<protein>
    <recommendedName>
        <fullName evidence="6">Interactor of constitutive active ROPs 3</fullName>
    </recommendedName>
</protein>
<evidence type="ECO:0000313" key="4">
    <source>
        <dbReference type="EMBL" id="KAL3850753.1"/>
    </source>
</evidence>
<evidence type="ECO:0008006" key="6">
    <source>
        <dbReference type="Google" id="ProtNLM"/>
    </source>
</evidence>
<feature type="compositionally biased region" description="Low complexity" evidence="3">
    <location>
        <begin position="9"/>
        <end position="22"/>
    </location>
</feature>
<dbReference type="PANTHER" id="PTHR34224:SF18">
    <property type="entry name" value="INTERACTOR OF CONSTITUTIVE ACTIVE ROPS 3"/>
    <property type="match status" value="1"/>
</dbReference>
<comment type="caution">
    <text evidence="4">The sequence shown here is derived from an EMBL/GenBank/DDBJ whole genome shotgun (WGS) entry which is preliminary data.</text>
</comment>
<evidence type="ECO:0000256" key="1">
    <source>
        <dbReference type="ARBA" id="ARBA00009778"/>
    </source>
</evidence>
<accession>A0ABD3UQV9</accession>
<comment type="similarity">
    <text evidence="1">Belongs to the ICR family.</text>
</comment>
<name>A0ABD3UQV9_9LAMI</name>
<proteinExistence type="inferred from homology"/>
<dbReference type="PANTHER" id="PTHR34224">
    <property type="entry name" value="INTERACTOR OF CONSTITUTIVE ACTIVE ROPS 2, CHLOROPLASTIC-RELATED"/>
    <property type="match status" value="1"/>
</dbReference>
<dbReference type="InterPro" id="IPR029688">
    <property type="entry name" value="ICR"/>
</dbReference>
<dbReference type="AlphaFoldDB" id="A0ABD3UQV9"/>
<evidence type="ECO:0000313" key="5">
    <source>
        <dbReference type="Proteomes" id="UP001634393"/>
    </source>
</evidence>
<feature type="region of interest" description="Disordered" evidence="3">
    <location>
        <begin position="505"/>
        <end position="539"/>
    </location>
</feature>
<dbReference type="EMBL" id="JBJXBP010000001">
    <property type="protein sequence ID" value="KAL3850753.1"/>
    <property type="molecule type" value="Genomic_DNA"/>
</dbReference>
<feature type="region of interest" description="Disordered" evidence="3">
    <location>
        <begin position="1"/>
        <end position="97"/>
    </location>
</feature>
<feature type="compositionally biased region" description="Polar residues" evidence="3">
    <location>
        <begin position="53"/>
        <end position="63"/>
    </location>
</feature>
<gene>
    <name evidence="4" type="ORF">ACJIZ3_012635</name>
</gene>
<organism evidence="4 5">
    <name type="scientific">Penstemon smallii</name>
    <dbReference type="NCBI Taxonomy" id="265156"/>
    <lineage>
        <taxon>Eukaryota</taxon>
        <taxon>Viridiplantae</taxon>
        <taxon>Streptophyta</taxon>
        <taxon>Embryophyta</taxon>
        <taxon>Tracheophyta</taxon>
        <taxon>Spermatophyta</taxon>
        <taxon>Magnoliopsida</taxon>
        <taxon>eudicotyledons</taxon>
        <taxon>Gunneridae</taxon>
        <taxon>Pentapetalae</taxon>
        <taxon>asterids</taxon>
        <taxon>lamiids</taxon>
        <taxon>Lamiales</taxon>
        <taxon>Plantaginaceae</taxon>
        <taxon>Cheloneae</taxon>
        <taxon>Penstemon</taxon>
    </lineage>
</organism>
<sequence>MQTPKARTSSSSQRKSPQSISSEVSNKNSPQASQNSPRGVVRQLKTGARYSEPTASSSNQAATKSPKERSPKIAERKSPRSSISEKKQPSRVGELESQISQLENDLKIVKDQLCSSETSKKQAQKDLEESNQQILALSSKLEESKKQLPSENVHTEQDQISLDSAAALALASALDEIKQLKVELETVANSESTQSEVHKLKENLAESHSLVEDMKNQLKESKESEANAKAIVNETLIQLETAKKTMETLKSDGCKVTETYDAIASDLDQSRARVNFLEELVSKLKSDSQNEKKLTEDDYSIEVEQLRSALEAAEIRYHEEQARSTEQTRNAYEMVEKIKSLSGQREAELEAELRKSKYLIEELKANMMDKENELQGICEENEQLTVQLENTLSGQREQELENELENLKANLINKEIEWHNLFEANEKLKVEINNLEAAKAAEREALMKVGYMTEEFDKSNRKAARVAEQLEAAQATNAEMEAELRRLKVQSDQWRKAAEAAAAMLSTGNNNGGQLVERTGSMDSNYNPRTGRISSPYGDELDEDLLKKKNANMLRKIGVLWKKPQK</sequence>
<evidence type="ECO:0000256" key="3">
    <source>
        <dbReference type="SAM" id="MobiDB-lite"/>
    </source>
</evidence>
<reference evidence="4 5" key="1">
    <citation type="submission" date="2024-12" db="EMBL/GenBank/DDBJ databases">
        <title>The unique morphological basis and parallel evolutionary history of personate flowers in Penstemon.</title>
        <authorList>
            <person name="Depatie T.H."/>
            <person name="Wessinger C.A."/>
        </authorList>
    </citation>
    <scope>NUCLEOTIDE SEQUENCE [LARGE SCALE GENOMIC DNA]</scope>
    <source>
        <strain evidence="4">WTNN_2</strain>
        <tissue evidence="4">Leaf</tissue>
    </source>
</reference>
<feature type="compositionally biased region" description="Basic and acidic residues" evidence="3">
    <location>
        <begin position="65"/>
        <end position="88"/>
    </location>
</feature>
<dbReference type="Proteomes" id="UP001634393">
    <property type="component" value="Unassembled WGS sequence"/>
</dbReference>
<feature type="compositionally biased region" description="Polar residues" evidence="3">
    <location>
        <begin position="23"/>
        <end position="37"/>
    </location>
</feature>
<feature type="compositionally biased region" description="Basic and acidic residues" evidence="3">
    <location>
        <begin position="140"/>
        <end position="157"/>
    </location>
</feature>